<keyword evidence="8" id="KW-1185">Reference proteome</keyword>
<feature type="domain" description="Response regulatory" evidence="6">
    <location>
        <begin position="4"/>
        <end position="121"/>
    </location>
</feature>
<evidence type="ECO:0000256" key="4">
    <source>
        <dbReference type="PROSITE-ProRule" id="PRU00339"/>
    </source>
</evidence>
<dbReference type="InterPro" id="IPR001789">
    <property type="entry name" value="Sig_transdc_resp-reg_receiver"/>
</dbReference>
<dbReference type="Gene3D" id="3.40.50.2300">
    <property type="match status" value="1"/>
</dbReference>
<protein>
    <submittedName>
        <fullName evidence="7">Response regulator</fullName>
    </submittedName>
</protein>
<sequence length="648" mass="71870">MTARILLAEDNESLSQMLQKFLSGQGYAVVAVRTGLEVLQSLTAGSFDLLVLDLRLPGLSGADVLQKLRKSEKWAEFPVIVITGVYKGDKYAEAARRLGVRHYLEKPFTQQAFLTAVQSTLQDQAHPPAKEAATLRDLLVDVYETGKSGLLAFPQGSPVAFLKGEPVSFMTKGKEDFRDHLVARGKITLADRKTFLAGGEERLFLTQSGLLTYDELVEESRLFLTKKLVDALDMKSGIGFSEGMPPLEAPLVPISIPHLIYEASKGRGNQLHGQAFMERFASCYPARTPLFFRRANLVTMRQGDIELLELVDGEKTLQQIIAMGTVPHEAAAFFHFLHSLGMLAMHAKPTANATPDFPQKDLFNRPLEEIAADDGQAVGFDDLVEELSGTVELAVGNEGMASPLSSDEIGFEQTVQRDHAFIKDKNYYELFGLSPNSFSFNALKEAYFSKTRQYSPEKFMELSGATQSLAQDVLAVYANAYNTLSSVVAKERYDEMLNADRVGLDGRQDDKLQAKIQFQSGKVFLEMGEFENAQKALQDSFTLEPDNPQHCAYLAWAIYNNPASKNSKAAQERARMLLAKSVQIGKVAEAFAFRGWMLLDEGRDGLAEGEFQKALRINPKDSYAGKGIRQITEKREAESKGFFRKIFG</sequence>
<dbReference type="InterPro" id="IPR050595">
    <property type="entry name" value="Bact_response_regulator"/>
</dbReference>
<keyword evidence="4" id="KW-0802">TPR repeat</keyword>
<feature type="domain" description="J" evidence="5">
    <location>
        <begin position="426"/>
        <end position="497"/>
    </location>
</feature>
<accession>A0ABS5SBC7</accession>
<keyword evidence="1 3" id="KW-0597">Phosphoprotein</keyword>
<dbReference type="SMART" id="SM00448">
    <property type="entry name" value="REC"/>
    <property type="match status" value="1"/>
</dbReference>
<dbReference type="InterPro" id="IPR019734">
    <property type="entry name" value="TPR_rpt"/>
</dbReference>
<dbReference type="Gene3D" id="1.10.287.110">
    <property type="entry name" value="DnaJ domain"/>
    <property type="match status" value="1"/>
</dbReference>
<name>A0ABS5SBC7_9BACT</name>
<feature type="repeat" description="TPR" evidence="4">
    <location>
        <begin position="588"/>
        <end position="621"/>
    </location>
</feature>
<proteinExistence type="predicted"/>
<dbReference type="InterPro" id="IPR036869">
    <property type="entry name" value="J_dom_sf"/>
</dbReference>
<feature type="repeat" description="TPR" evidence="4">
    <location>
        <begin position="514"/>
        <end position="547"/>
    </location>
</feature>
<dbReference type="PROSITE" id="PS50110">
    <property type="entry name" value="RESPONSE_REGULATORY"/>
    <property type="match status" value="1"/>
</dbReference>
<dbReference type="InterPro" id="IPR001623">
    <property type="entry name" value="DnaJ_domain"/>
</dbReference>
<organism evidence="7 8">
    <name type="scientific">Geomobilimonas luticola</name>
    <dbReference type="NCBI Taxonomy" id="1114878"/>
    <lineage>
        <taxon>Bacteria</taxon>
        <taxon>Pseudomonadati</taxon>
        <taxon>Thermodesulfobacteriota</taxon>
        <taxon>Desulfuromonadia</taxon>
        <taxon>Geobacterales</taxon>
        <taxon>Geobacteraceae</taxon>
        <taxon>Geomobilimonas</taxon>
    </lineage>
</organism>
<evidence type="ECO:0000256" key="2">
    <source>
        <dbReference type="ARBA" id="ARBA00023012"/>
    </source>
</evidence>
<dbReference type="Pfam" id="PF00072">
    <property type="entry name" value="Response_reg"/>
    <property type="match status" value="1"/>
</dbReference>
<dbReference type="PANTHER" id="PTHR44591">
    <property type="entry name" value="STRESS RESPONSE REGULATOR PROTEIN 1"/>
    <property type="match status" value="1"/>
</dbReference>
<dbReference type="PANTHER" id="PTHR44591:SF14">
    <property type="entry name" value="PROTEIN PILG"/>
    <property type="match status" value="1"/>
</dbReference>
<evidence type="ECO:0000313" key="8">
    <source>
        <dbReference type="Proteomes" id="UP000756860"/>
    </source>
</evidence>
<reference evidence="7 8" key="1">
    <citation type="submission" date="2021-05" db="EMBL/GenBank/DDBJ databases">
        <title>The draft genome of Geobacter luticola JCM 17780.</title>
        <authorList>
            <person name="Xu Z."/>
            <person name="Masuda Y."/>
            <person name="Itoh H."/>
            <person name="Senoo K."/>
        </authorList>
    </citation>
    <scope>NUCLEOTIDE SEQUENCE [LARGE SCALE GENOMIC DNA]</scope>
    <source>
        <strain evidence="7 8">JCM 17780</strain>
    </source>
</reference>
<dbReference type="SMART" id="SM00028">
    <property type="entry name" value="TPR"/>
    <property type="match status" value="2"/>
</dbReference>
<dbReference type="SUPFAM" id="SSF52172">
    <property type="entry name" value="CheY-like"/>
    <property type="match status" value="1"/>
</dbReference>
<evidence type="ECO:0000259" key="5">
    <source>
        <dbReference type="PROSITE" id="PS50076"/>
    </source>
</evidence>
<gene>
    <name evidence="7" type="ORF">KI810_06370</name>
</gene>
<dbReference type="Proteomes" id="UP000756860">
    <property type="component" value="Unassembled WGS sequence"/>
</dbReference>
<comment type="caution">
    <text evidence="7">The sequence shown here is derived from an EMBL/GenBank/DDBJ whole genome shotgun (WGS) entry which is preliminary data.</text>
</comment>
<dbReference type="CDD" id="cd00156">
    <property type="entry name" value="REC"/>
    <property type="match status" value="1"/>
</dbReference>
<dbReference type="RefSeq" id="WP_214174593.1">
    <property type="nucleotide sequence ID" value="NZ_JAHCVK010000001.1"/>
</dbReference>
<dbReference type="InterPro" id="IPR011990">
    <property type="entry name" value="TPR-like_helical_dom_sf"/>
</dbReference>
<evidence type="ECO:0000259" key="6">
    <source>
        <dbReference type="PROSITE" id="PS50110"/>
    </source>
</evidence>
<dbReference type="InterPro" id="IPR011006">
    <property type="entry name" value="CheY-like_superfamily"/>
</dbReference>
<dbReference type="SUPFAM" id="SSF48452">
    <property type="entry name" value="TPR-like"/>
    <property type="match status" value="1"/>
</dbReference>
<feature type="modified residue" description="4-aspartylphosphate" evidence="3">
    <location>
        <position position="53"/>
    </location>
</feature>
<evidence type="ECO:0000313" key="7">
    <source>
        <dbReference type="EMBL" id="MBT0652673.1"/>
    </source>
</evidence>
<dbReference type="PROSITE" id="PS50005">
    <property type="entry name" value="TPR"/>
    <property type="match status" value="2"/>
</dbReference>
<dbReference type="PROSITE" id="PS50076">
    <property type="entry name" value="DNAJ_2"/>
    <property type="match status" value="1"/>
</dbReference>
<evidence type="ECO:0000256" key="1">
    <source>
        <dbReference type="ARBA" id="ARBA00022553"/>
    </source>
</evidence>
<keyword evidence="2" id="KW-0902">Two-component regulatory system</keyword>
<dbReference type="EMBL" id="JAHCVK010000001">
    <property type="protein sequence ID" value="MBT0652673.1"/>
    <property type="molecule type" value="Genomic_DNA"/>
</dbReference>
<evidence type="ECO:0000256" key="3">
    <source>
        <dbReference type="PROSITE-ProRule" id="PRU00169"/>
    </source>
</evidence>
<dbReference type="Gene3D" id="1.25.40.10">
    <property type="entry name" value="Tetratricopeptide repeat domain"/>
    <property type="match status" value="1"/>
</dbReference>
<dbReference type="SUPFAM" id="SSF46565">
    <property type="entry name" value="Chaperone J-domain"/>
    <property type="match status" value="1"/>
</dbReference>